<organism evidence="1 2">
    <name type="scientific">Sinocyclocheilus anshuiensis</name>
    <dbReference type="NCBI Taxonomy" id="1608454"/>
    <lineage>
        <taxon>Eukaryota</taxon>
        <taxon>Metazoa</taxon>
        <taxon>Chordata</taxon>
        <taxon>Craniata</taxon>
        <taxon>Vertebrata</taxon>
        <taxon>Euteleostomi</taxon>
        <taxon>Actinopterygii</taxon>
        <taxon>Neopterygii</taxon>
        <taxon>Teleostei</taxon>
        <taxon>Ostariophysi</taxon>
        <taxon>Cypriniformes</taxon>
        <taxon>Cyprinidae</taxon>
        <taxon>Cyprininae</taxon>
        <taxon>Sinocyclocheilus</taxon>
    </lineage>
</organism>
<protein>
    <submittedName>
        <fullName evidence="1">Uncharacterized protein</fullName>
    </submittedName>
</protein>
<dbReference type="Proteomes" id="UP000472260">
    <property type="component" value="Unassembled WGS sequence"/>
</dbReference>
<dbReference type="InterPro" id="IPR011989">
    <property type="entry name" value="ARM-like"/>
</dbReference>
<keyword evidence="2" id="KW-1185">Reference proteome</keyword>
<sequence length="127" mass="14586">MLAKVNSWYPCMKYILTCPLGWMCAGASQLGTEHVISMFRVAGDPLDDCALQLSHIGTSVPSCRLLWNKKKITQLFSIQLIYSNFELGFYIFKKLYNSTGRELRRALFSLKQIFQVRTDHRIVCVCV</sequence>
<accession>A0A671R3Z2</accession>
<evidence type="ECO:0000313" key="1">
    <source>
        <dbReference type="Ensembl" id="ENSSANP00000077932.1"/>
    </source>
</evidence>
<evidence type="ECO:0000313" key="2">
    <source>
        <dbReference type="Proteomes" id="UP000472260"/>
    </source>
</evidence>
<proteinExistence type="predicted"/>
<reference evidence="1" key="2">
    <citation type="submission" date="2025-09" db="UniProtKB">
        <authorList>
            <consortium name="Ensembl"/>
        </authorList>
    </citation>
    <scope>IDENTIFICATION</scope>
</reference>
<dbReference type="AlphaFoldDB" id="A0A671R3Z2"/>
<dbReference type="Gene3D" id="1.25.10.10">
    <property type="entry name" value="Leucine-rich Repeat Variant"/>
    <property type="match status" value="1"/>
</dbReference>
<reference evidence="1" key="1">
    <citation type="submission" date="2025-08" db="UniProtKB">
        <authorList>
            <consortium name="Ensembl"/>
        </authorList>
    </citation>
    <scope>IDENTIFICATION</scope>
</reference>
<dbReference type="Ensembl" id="ENSSANT00000082849.1">
    <property type="protein sequence ID" value="ENSSANP00000077932.1"/>
    <property type="gene ID" value="ENSSANG00000038829.1"/>
</dbReference>
<name>A0A671R3Z2_9TELE</name>